<dbReference type="InterPro" id="IPR036899">
    <property type="entry name" value="Ribosomal_uL13_sf"/>
</dbReference>
<dbReference type="SUPFAM" id="SSF52161">
    <property type="entry name" value="Ribosomal protein L13"/>
    <property type="match status" value="1"/>
</dbReference>
<sequence>MSQNIGRTALAHARSWHHVDAAKDGRSLGRLASAIAMTLMGKHKPIFHPSVDVGDFVVVSNCHHIKVTGNKMTQKLYRRHSTMPGQLKEVTMERLFETKGGGEALRNAVSKMLPKNKMRQLRLSRLKTSENDEHVYKDNIVAYHDESPLVQKIKAKMESQQSK</sequence>
<accession>A0A1E3PP88</accession>
<dbReference type="GO" id="GO:0017148">
    <property type="term" value="P:negative regulation of translation"/>
    <property type="evidence" value="ECO:0007669"/>
    <property type="project" value="TreeGrafter"/>
</dbReference>
<evidence type="ECO:0000256" key="3">
    <source>
        <dbReference type="ARBA" id="ARBA00023274"/>
    </source>
</evidence>
<comment type="similarity">
    <text evidence="1">Belongs to the universal ribosomal protein uL13 family.</text>
</comment>
<dbReference type="NCBIfam" id="TIGR01066">
    <property type="entry name" value="rplM_bact"/>
    <property type="match status" value="1"/>
</dbReference>
<dbReference type="HAMAP" id="MF_01366">
    <property type="entry name" value="Ribosomal_uL13"/>
    <property type="match status" value="1"/>
</dbReference>
<dbReference type="GO" id="GO:0005762">
    <property type="term" value="C:mitochondrial large ribosomal subunit"/>
    <property type="evidence" value="ECO:0007669"/>
    <property type="project" value="TreeGrafter"/>
</dbReference>
<proteinExistence type="inferred from homology"/>
<name>A0A1E3PP88_9ASCO</name>
<keyword evidence="3" id="KW-0687">Ribonucleoprotein</keyword>
<dbReference type="PANTHER" id="PTHR11545:SF2">
    <property type="entry name" value="LARGE RIBOSOMAL SUBUNIT PROTEIN UL13M"/>
    <property type="match status" value="1"/>
</dbReference>
<dbReference type="Pfam" id="PF00572">
    <property type="entry name" value="Ribosomal_L13"/>
    <property type="match status" value="1"/>
</dbReference>
<dbReference type="Proteomes" id="UP000095009">
    <property type="component" value="Unassembled WGS sequence"/>
</dbReference>
<keyword evidence="2 4" id="KW-0689">Ribosomal protein</keyword>
<dbReference type="OrthoDB" id="274622at2759"/>
<gene>
    <name evidence="4" type="ORF">NADFUDRAFT_50577</name>
</gene>
<dbReference type="Gene3D" id="3.90.1180.10">
    <property type="entry name" value="Ribosomal protein L13"/>
    <property type="match status" value="1"/>
</dbReference>
<evidence type="ECO:0000313" key="5">
    <source>
        <dbReference type="Proteomes" id="UP000095009"/>
    </source>
</evidence>
<protein>
    <submittedName>
        <fullName evidence="4">Ribosomal protein L13</fullName>
    </submittedName>
</protein>
<evidence type="ECO:0000313" key="4">
    <source>
        <dbReference type="EMBL" id="ODQ66667.1"/>
    </source>
</evidence>
<dbReference type="STRING" id="857566.A0A1E3PP88"/>
<dbReference type="EMBL" id="KV454408">
    <property type="protein sequence ID" value="ODQ66667.1"/>
    <property type="molecule type" value="Genomic_DNA"/>
</dbReference>
<dbReference type="InterPro" id="IPR005822">
    <property type="entry name" value="Ribosomal_uL13"/>
</dbReference>
<dbReference type="InterPro" id="IPR005823">
    <property type="entry name" value="Ribosomal_uL13_bac-type"/>
</dbReference>
<evidence type="ECO:0000256" key="2">
    <source>
        <dbReference type="ARBA" id="ARBA00022980"/>
    </source>
</evidence>
<dbReference type="PANTHER" id="PTHR11545">
    <property type="entry name" value="RIBOSOMAL PROTEIN L13"/>
    <property type="match status" value="1"/>
</dbReference>
<reference evidence="4 5" key="1">
    <citation type="journal article" date="2016" name="Proc. Natl. Acad. Sci. U.S.A.">
        <title>Comparative genomics of biotechnologically important yeasts.</title>
        <authorList>
            <person name="Riley R."/>
            <person name="Haridas S."/>
            <person name="Wolfe K.H."/>
            <person name="Lopes M.R."/>
            <person name="Hittinger C.T."/>
            <person name="Goeker M."/>
            <person name="Salamov A.A."/>
            <person name="Wisecaver J.H."/>
            <person name="Long T.M."/>
            <person name="Calvey C.H."/>
            <person name="Aerts A.L."/>
            <person name="Barry K.W."/>
            <person name="Choi C."/>
            <person name="Clum A."/>
            <person name="Coughlan A.Y."/>
            <person name="Deshpande S."/>
            <person name="Douglass A.P."/>
            <person name="Hanson S.J."/>
            <person name="Klenk H.-P."/>
            <person name="LaButti K.M."/>
            <person name="Lapidus A."/>
            <person name="Lindquist E.A."/>
            <person name="Lipzen A.M."/>
            <person name="Meier-Kolthoff J.P."/>
            <person name="Ohm R.A."/>
            <person name="Otillar R.P."/>
            <person name="Pangilinan J.L."/>
            <person name="Peng Y."/>
            <person name="Rokas A."/>
            <person name="Rosa C.A."/>
            <person name="Scheuner C."/>
            <person name="Sibirny A.A."/>
            <person name="Slot J.C."/>
            <person name="Stielow J.B."/>
            <person name="Sun H."/>
            <person name="Kurtzman C.P."/>
            <person name="Blackwell M."/>
            <person name="Grigoriev I.V."/>
            <person name="Jeffries T.W."/>
        </authorList>
    </citation>
    <scope>NUCLEOTIDE SEQUENCE [LARGE SCALE GENOMIC DNA]</scope>
    <source>
        <strain evidence="4 5">DSM 6958</strain>
    </source>
</reference>
<organism evidence="4 5">
    <name type="scientific">Nadsonia fulvescens var. elongata DSM 6958</name>
    <dbReference type="NCBI Taxonomy" id="857566"/>
    <lineage>
        <taxon>Eukaryota</taxon>
        <taxon>Fungi</taxon>
        <taxon>Dikarya</taxon>
        <taxon>Ascomycota</taxon>
        <taxon>Saccharomycotina</taxon>
        <taxon>Dipodascomycetes</taxon>
        <taxon>Dipodascales</taxon>
        <taxon>Dipodascales incertae sedis</taxon>
        <taxon>Nadsonia</taxon>
    </lineage>
</organism>
<dbReference type="CDD" id="cd00392">
    <property type="entry name" value="Ribosomal_L13"/>
    <property type="match status" value="1"/>
</dbReference>
<dbReference type="GO" id="GO:0003729">
    <property type="term" value="F:mRNA binding"/>
    <property type="evidence" value="ECO:0007669"/>
    <property type="project" value="TreeGrafter"/>
</dbReference>
<dbReference type="AlphaFoldDB" id="A0A1E3PP88"/>
<keyword evidence="5" id="KW-1185">Reference proteome</keyword>
<dbReference type="GO" id="GO:0006412">
    <property type="term" value="P:translation"/>
    <property type="evidence" value="ECO:0007669"/>
    <property type="project" value="InterPro"/>
</dbReference>
<dbReference type="GO" id="GO:0003735">
    <property type="term" value="F:structural constituent of ribosome"/>
    <property type="evidence" value="ECO:0007669"/>
    <property type="project" value="InterPro"/>
</dbReference>
<evidence type="ECO:0000256" key="1">
    <source>
        <dbReference type="ARBA" id="ARBA00006227"/>
    </source>
</evidence>
<dbReference type="PIRSF" id="PIRSF002181">
    <property type="entry name" value="Ribosomal_L13"/>
    <property type="match status" value="1"/>
</dbReference>